<name>A0ACD5XU05_AVESA</name>
<reference evidence="1" key="1">
    <citation type="submission" date="2021-05" db="EMBL/GenBank/DDBJ databases">
        <authorList>
            <person name="Scholz U."/>
            <person name="Mascher M."/>
            <person name="Fiebig A."/>
        </authorList>
    </citation>
    <scope>NUCLEOTIDE SEQUENCE [LARGE SCALE GENOMIC DNA]</scope>
</reference>
<keyword evidence="2" id="KW-1185">Reference proteome</keyword>
<evidence type="ECO:0000313" key="2">
    <source>
        <dbReference type="Proteomes" id="UP001732700"/>
    </source>
</evidence>
<accession>A0ACD5XU05</accession>
<reference evidence="1" key="2">
    <citation type="submission" date="2025-09" db="UniProtKB">
        <authorList>
            <consortium name="EnsemblPlants"/>
        </authorList>
    </citation>
    <scope>IDENTIFICATION</scope>
</reference>
<dbReference type="Proteomes" id="UP001732700">
    <property type="component" value="Chromosome 5A"/>
</dbReference>
<sequence length="214" mass="22336">MGSCTSRSPTPVSSTAGSSGRRAATAKVVGLDGSMAQYAAPVTAREALSLRNDGSSSSVLLCSSEELRFDQPPRALADEEALQPGWLYFLLPVSMLRLALSRHEMTVLAVRASSALAVASGVTSPPRRKTGTWRMSASNGKQRKTGRVAPLAVADEDAELADGGSSQHGYGGDEKVGKSGRKGAGSYRSRGGAHHRRRAVGVHGLSAILEADEF</sequence>
<evidence type="ECO:0000313" key="1">
    <source>
        <dbReference type="EnsemblPlants" id="AVESA.00010b.r2.5AG0851760.1.CDS.1"/>
    </source>
</evidence>
<proteinExistence type="predicted"/>
<organism evidence="1 2">
    <name type="scientific">Avena sativa</name>
    <name type="common">Oat</name>
    <dbReference type="NCBI Taxonomy" id="4498"/>
    <lineage>
        <taxon>Eukaryota</taxon>
        <taxon>Viridiplantae</taxon>
        <taxon>Streptophyta</taxon>
        <taxon>Embryophyta</taxon>
        <taxon>Tracheophyta</taxon>
        <taxon>Spermatophyta</taxon>
        <taxon>Magnoliopsida</taxon>
        <taxon>Liliopsida</taxon>
        <taxon>Poales</taxon>
        <taxon>Poaceae</taxon>
        <taxon>BOP clade</taxon>
        <taxon>Pooideae</taxon>
        <taxon>Poodae</taxon>
        <taxon>Poeae</taxon>
        <taxon>Poeae Chloroplast Group 1 (Aveneae type)</taxon>
        <taxon>Aveninae</taxon>
        <taxon>Avena</taxon>
    </lineage>
</organism>
<dbReference type="EnsemblPlants" id="AVESA.00010b.r2.5AG0851760.1">
    <property type="protein sequence ID" value="AVESA.00010b.r2.5AG0851760.1.CDS.1"/>
    <property type="gene ID" value="AVESA.00010b.r2.5AG0851760"/>
</dbReference>
<protein>
    <submittedName>
        <fullName evidence="1">Uncharacterized protein</fullName>
    </submittedName>
</protein>